<accession>A0A6C0ES70</accession>
<reference evidence="2" key="1">
    <citation type="journal article" date="2020" name="Nature">
        <title>Giant virus diversity and host interactions through global metagenomics.</title>
        <authorList>
            <person name="Schulz F."/>
            <person name="Roux S."/>
            <person name="Paez-Espino D."/>
            <person name="Jungbluth S."/>
            <person name="Walsh D.A."/>
            <person name="Denef V.J."/>
            <person name="McMahon K.D."/>
            <person name="Konstantinidis K.T."/>
            <person name="Eloe-Fadrosh E.A."/>
            <person name="Kyrpides N.C."/>
            <person name="Woyke T."/>
        </authorList>
    </citation>
    <scope>NUCLEOTIDE SEQUENCE</scope>
    <source>
        <strain evidence="2">GVMAG-M-3300009159-65</strain>
    </source>
</reference>
<protein>
    <submittedName>
        <fullName evidence="2">Uncharacterized protein</fullName>
    </submittedName>
</protein>
<dbReference type="EMBL" id="MN738930">
    <property type="protein sequence ID" value="QHT32034.1"/>
    <property type="molecule type" value="Genomic_DNA"/>
</dbReference>
<organism evidence="2">
    <name type="scientific">viral metagenome</name>
    <dbReference type="NCBI Taxonomy" id="1070528"/>
    <lineage>
        <taxon>unclassified sequences</taxon>
        <taxon>metagenomes</taxon>
        <taxon>organismal metagenomes</taxon>
    </lineage>
</organism>
<name>A0A6C0ES70_9ZZZZ</name>
<evidence type="ECO:0000313" key="2">
    <source>
        <dbReference type="EMBL" id="QHT32034.1"/>
    </source>
</evidence>
<keyword evidence="1" id="KW-0472">Membrane</keyword>
<keyword evidence="1" id="KW-1133">Transmembrane helix</keyword>
<dbReference type="AlphaFoldDB" id="A0A6C0ES70"/>
<sequence length="113" mass="12875">MMIETLDVDVLTSDVETTSVEYGHIDSHNETNKMLDLPIAKVIQIHTAININTNANSNANDINDRPIYNGTPIHLIREQIKQEKYLICKITTFITTTIIIYILFVNLIYSTHS</sequence>
<evidence type="ECO:0000256" key="1">
    <source>
        <dbReference type="SAM" id="Phobius"/>
    </source>
</evidence>
<keyword evidence="1" id="KW-0812">Transmembrane</keyword>
<feature type="transmembrane region" description="Helical" evidence="1">
    <location>
        <begin position="86"/>
        <end position="109"/>
    </location>
</feature>
<proteinExistence type="predicted"/>